<proteinExistence type="predicted"/>
<keyword evidence="2" id="KW-0812">Transmembrane</keyword>
<feature type="compositionally biased region" description="Basic and acidic residues" evidence="1">
    <location>
        <begin position="171"/>
        <end position="183"/>
    </location>
</feature>
<evidence type="ECO:0000313" key="4">
    <source>
        <dbReference type="Proteomes" id="UP001583177"/>
    </source>
</evidence>
<organism evidence="3 4">
    <name type="scientific">Diaporthe australafricana</name>
    <dbReference type="NCBI Taxonomy" id="127596"/>
    <lineage>
        <taxon>Eukaryota</taxon>
        <taxon>Fungi</taxon>
        <taxon>Dikarya</taxon>
        <taxon>Ascomycota</taxon>
        <taxon>Pezizomycotina</taxon>
        <taxon>Sordariomycetes</taxon>
        <taxon>Sordariomycetidae</taxon>
        <taxon>Diaporthales</taxon>
        <taxon>Diaporthaceae</taxon>
        <taxon>Diaporthe</taxon>
    </lineage>
</organism>
<keyword evidence="2" id="KW-0472">Membrane</keyword>
<feature type="region of interest" description="Disordered" evidence="1">
    <location>
        <begin position="166"/>
        <end position="185"/>
    </location>
</feature>
<dbReference type="EMBL" id="JAWRVE010000043">
    <property type="protein sequence ID" value="KAL1868890.1"/>
    <property type="molecule type" value="Genomic_DNA"/>
</dbReference>
<keyword evidence="4" id="KW-1185">Reference proteome</keyword>
<feature type="transmembrane region" description="Helical" evidence="2">
    <location>
        <begin position="48"/>
        <end position="69"/>
    </location>
</feature>
<evidence type="ECO:0000256" key="2">
    <source>
        <dbReference type="SAM" id="Phobius"/>
    </source>
</evidence>
<comment type="caution">
    <text evidence="3">The sequence shown here is derived from an EMBL/GenBank/DDBJ whole genome shotgun (WGS) entry which is preliminary data.</text>
</comment>
<evidence type="ECO:0000313" key="3">
    <source>
        <dbReference type="EMBL" id="KAL1868890.1"/>
    </source>
</evidence>
<protein>
    <submittedName>
        <fullName evidence="3">Uncharacterized protein</fullName>
    </submittedName>
</protein>
<evidence type="ECO:0000256" key="1">
    <source>
        <dbReference type="SAM" id="MobiDB-lite"/>
    </source>
</evidence>
<accession>A0ABR3WZT5</accession>
<sequence length="237" mass="26183">MADPAQHNFGSTTDQLHFFNDQGVQNCRPLICLPIPILARPLQPTADLWVLLLDLLPAFVLCFLSLFLCRRTQAEIAVDRGPIDEADNPPTPWGHSVVSVLKLYARQSMSSLLVTGLMPTRLKRLVLSSEEKEATITSSISTLSSLLDADSDENTALVKATGKTAMGLTEPKPEPRAEVKADSDNDCSSELELDNIEGQLALATLEDENIKEEQRMKKEVPMYKGNDRKIAPLKKRT</sequence>
<keyword evidence="2" id="KW-1133">Transmembrane helix</keyword>
<name>A0ABR3WZT5_9PEZI</name>
<reference evidence="3 4" key="1">
    <citation type="journal article" date="2024" name="IMA Fungus">
        <title>IMA Genome - F19 : A genome assembly and annotation guide to empower mycologists, including annotated draft genome sequences of Ceratocystis pirilliformis, Diaporthe australafricana, Fusarium ophioides, Paecilomyces lecythidis, and Sporothrix stenoceras.</title>
        <authorList>
            <person name="Aylward J."/>
            <person name="Wilson A.M."/>
            <person name="Visagie C.M."/>
            <person name="Spraker J."/>
            <person name="Barnes I."/>
            <person name="Buitendag C."/>
            <person name="Ceriani C."/>
            <person name="Del Mar Angel L."/>
            <person name="du Plessis D."/>
            <person name="Fuchs T."/>
            <person name="Gasser K."/>
            <person name="Kramer D."/>
            <person name="Li W."/>
            <person name="Munsamy K."/>
            <person name="Piso A."/>
            <person name="Price J.L."/>
            <person name="Sonnekus B."/>
            <person name="Thomas C."/>
            <person name="van der Nest A."/>
            <person name="van Dijk A."/>
            <person name="van Heerden A."/>
            <person name="van Vuuren N."/>
            <person name="Yilmaz N."/>
            <person name="Duong T.A."/>
            <person name="van der Merwe N.A."/>
            <person name="Wingfield M.J."/>
            <person name="Wingfield B.D."/>
        </authorList>
    </citation>
    <scope>NUCLEOTIDE SEQUENCE [LARGE SCALE GENOMIC DNA]</scope>
    <source>
        <strain evidence="3 4">CMW 18300</strain>
    </source>
</reference>
<gene>
    <name evidence="3" type="ORF">Daus18300_005726</name>
</gene>
<dbReference type="Proteomes" id="UP001583177">
    <property type="component" value="Unassembled WGS sequence"/>
</dbReference>
<feature type="region of interest" description="Disordered" evidence="1">
    <location>
        <begin position="212"/>
        <end position="237"/>
    </location>
</feature>
<feature type="compositionally biased region" description="Basic and acidic residues" evidence="1">
    <location>
        <begin position="212"/>
        <end position="230"/>
    </location>
</feature>